<feature type="region of interest" description="Disordered" evidence="2">
    <location>
        <begin position="1"/>
        <end position="21"/>
    </location>
</feature>
<reference evidence="4" key="1">
    <citation type="submission" date="2023-08" db="EMBL/GenBank/DDBJ databases">
        <authorList>
            <person name="Audoor S."/>
            <person name="Bilcke G."/>
        </authorList>
    </citation>
    <scope>NUCLEOTIDE SEQUENCE</scope>
</reference>
<dbReference type="EMBL" id="CAKOGP040002147">
    <property type="protein sequence ID" value="CAJ1963418.1"/>
    <property type="molecule type" value="Genomic_DNA"/>
</dbReference>
<dbReference type="AlphaFoldDB" id="A0AAD2G572"/>
<feature type="domain" description="PITH" evidence="3">
    <location>
        <begin position="13"/>
        <end position="199"/>
    </location>
</feature>
<evidence type="ECO:0000256" key="1">
    <source>
        <dbReference type="ARBA" id="ARBA00025788"/>
    </source>
</evidence>
<sequence>MQGLPHSCDGHTHDTEDDDLGQSLRPQIDFALVTCLNEELPNAGKSVLKLHEDRLSPEPYLKSNEDDPELLLHIPFTEAVTVKTIALRTHVPDGIEGAAPRTLKLFTNRDDLDFDTARDMEAQGTLELVPPEHFVEGTIDYQLRPGGRFQNISSLTIFVQDNFEFDNADVSTLLSYVGIKGRGSGQKRMAVETVYETRGMKKDHKVKGEFGAQQML</sequence>
<evidence type="ECO:0000259" key="3">
    <source>
        <dbReference type="PROSITE" id="PS51532"/>
    </source>
</evidence>
<dbReference type="GO" id="GO:0005737">
    <property type="term" value="C:cytoplasm"/>
    <property type="evidence" value="ECO:0007669"/>
    <property type="project" value="UniProtKB-ARBA"/>
</dbReference>
<dbReference type="Proteomes" id="UP001295423">
    <property type="component" value="Unassembled WGS sequence"/>
</dbReference>
<dbReference type="InterPro" id="IPR010400">
    <property type="entry name" value="PITH_dom"/>
</dbReference>
<comment type="similarity">
    <text evidence="1">Belongs to the PITHD1 family.</text>
</comment>
<dbReference type="Pfam" id="PF06201">
    <property type="entry name" value="PITH"/>
    <property type="match status" value="1"/>
</dbReference>
<keyword evidence="5" id="KW-1185">Reference proteome</keyword>
<dbReference type="InterPro" id="IPR037047">
    <property type="entry name" value="PITH_dom_sf"/>
</dbReference>
<evidence type="ECO:0000313" key="5">
    <source>
        <dbReference type="Proteomes" id="UP001295423"/>
    </source>
</evidence>
<dbReference type="PROSITE" id="PS51532">
    <property type="entry name" value="PITH"/>
    <property type="match status" value="1"/>
</dbReference>
<gene>
    <name evidence="4" type="ORF">CYCCA115_LOCUS20152</name>
</gene>
<dbReference type="PANTHER" id="PTHR12175:SF1">
    <property type="entry name" value="PITH DOMAIN-CONTAINING PROTEIN 1"/>
    <property type="match status" value="1"/>
</dbReference>
<organism evidence="4 5">
    <name type="scientific">Cylindrotheca closterium</name>
    <dbReference type="NCBI Taxonomy" id="2856"/>
    <lineage>
        <taxon>Eukaryota</taxon>
        <taxon>Sar</taxon>
        <taxon>Stramenopiles</taxon>
        <taxon>Ochrophyta</taxon>
        <taxon>Bacillariophyta</taxon>
        <taxon>Bacillariophyceae</taxon>
        <taxon>Bacillariophycidae</taxon>
        <taxon>Bacillariales</taxon>
        <taxon>Bacillariaceae</taxon>
        <taxon>Cylindrotheca</taxon>
    </lineage>
</organism>
<dbReference type="Gene3D" id="2.60.120.470">
    <property type="entry name" value="PITH domain"/>
    <property type="match status" value="1"/>
</dbReference>
<evidence type="ECO:0000256" key="2">
    <source>
        <dbReference type="SAM" id="MobiDB-lite"/>
    </source>
</evidence>
<name>A0AAD2G572_9STRA</name>
<comment type="caution">
    <text evidence="4">The sequence shown here is derived from an EMBL/GenBank/DDBJ whole genome shotgun (WGS) entry which is preliminary data.</text>
</comment>
<dbReference type="PANTHER" id="PTHR12175">
    <property type="entry name" value="AD039 HT014 THIOREDOXIN FAMILY TRP26"/>
    <property type="match status" value="1"/>
</dbReference>
<accession>A0AAD2G572</accession>
<dbReference type="InterPro" id="IPR008979">
    <property type="entry name" value="Galactose-bd-like_sf"/>
</dbReference>
<dbReference type="SUPFAM" id="SSF49785">
    <property type="entry name" value="Galactose-binding domain-like"/>
    <property type="match status" value="1"/>
</dbReference>
<proteinExistence type="inferred from homology"/>
<dbReference type="InterPro" id="IPR045099">
    <property type="entry name" value="PITH1-like"/>
</dbReference>
<evidence type="ECO:0000313" key="4">
    <source>
        <dbReference type="EMBL" id="CAJ1963418.1"/>
    </source>
</evidence>
<protein>
    <recommendedName>
        <fullName evidence="3">PITH domain-containing protein</fullName>
    </recommendedName>
</protein>